<dbReference type="SMART" id="SM01011">
    <property type="entry name" value="AMP_N"/>
    <property type="match status" value="1"/>
</dbReference>
<sequence>MVSSLSEAVSVHLQDEYRQRRERVMAKMPTSTAIFRSAPLAVMHRDVEHPFRQESDFFYLTGFNEPEAVAVLAPHHEEHRFILFVQPKEWEKEVWSGYRVGVEDAKAVYGADEAYPIGELEEKLPQYLAKADRLYYHFGIDETFNQTLLKQWQSLLRQYPKKGFGPTALEDPMTLLHPLRLVKSETELELMRKAIAISVEAHHLAWDMAKPGIYEYEIQAEMERLFRRRGGVGPAYPSIVASGPNACVLHYIENSRALEAGDLLLIDAGCSYGYYNGDITRTYPVGGKYGMEQRVIYEIVLEAQRQAIAQIKPGNPFSAVHDTAVQVLVEGMIELGFLVGEPEELIKENKYKPYYMHRTSHWLGLDVHDVGAYKQNEEESQLLQPGQVLTVEPGMYIAPLVKPAEEQPEVPPQWRGIGVRIEDDVLVTATGCEVLTAGIPKMPEELEGHYSASR</sequence>
<dbReference type="InterPro" id="IPR036005">
    <property type="entry name" value="Creatinase/aminopeptidase-like"/>
</dbReference>
<keyword evidence="10" id="KW-0031">Aminopeptidase</keyword>
<evidence type="ECO:0000256" key="3">
    <source>
        <dbReference type="ARBA" id="ARBA00008766"/>
    </source>
</evidence>
<proteinExistence type="inferred from homology"/>
<feature type="domain" description="Aminopeptidase P N-terminal" evidence="9">
    <location>
        <begin position="12"/>
        <end position="145"/>
    </location>
</feature>
<evidence type="ECO:0000256" key="7">
    <source>
        <dbReference type="ARBA" id="ARBA00023211"/>
    </source>
</evidence>
<dbReference type="CDD" id="cd01087">
    <property type="entry name" value="Prolidase"/>
    <property type="match status" value="1"/>
</dbReference>
<dbReference type="PANTHER" id="PTHR43226">
    <property type="entry name" value="XAA-PRO AMINOPEPTIDASE 3"/>
    <property type="match status" value="1"/>
</dbReference>
<protein>
    <recommendedName>
        <fullName evidence="4">Xaa-Pro aminopeptidase</fullName>
        <ecNumber evidence="4">3.4.11.9</ecNumber>
    </recommendedName>
</protein>
<evidence type="ECO:0000256" key="1">
    <source>
        <dbReference type="ARBA" id="ARBA00001424"/>
    </source>
</evidence>
<accession>A0ABT7B155</accession>
<keyword evidence="5 8" id="KW-0479">Metal-binding</keyword>
<dbReference type="EMBL" id="JAQOSO010000009">
    <property type="protein sequence ID" value="MDJ1172891.1"/>
    <property type="molecule type" value="Genomic_DNA"/>
</dbReference>
<keyword evidence="10" id="KW-0645">Protease</keyword>
<evidence type="ECO:0000256" key="6">
    <source>
        <dbReference type="ARBA" id="ARBA00022801"/>
    </source>
</evidence>
<comment type="cofactor">
    <cofactor evidence="2">
        <name>Mn(2+)</name>
        <dbReference type="ChEBI" id="CHEBI:29035"/>
    </cofactor>
</comment>
<keyword evidence="11" id="KW-1185">Reference proteome</keyword>
<dbReference type="PROSITE" id="PS00491">
    <property type="entry name" value="PROLINE_PEPTIDASE"/>
    <property type="match status" value="1"/>
</dbReference>
<dbReference type="EC" id="3.4.11.9" evidence="4"/>
<organism evidence="10 11">
    <name type="scientific">Roseofilum capinflatum BLCC-M114</name>
    <dbReference type="NCBI Taxonomy" id="3022440"/>
    <lineage>
        <taxon>Bacteria</taxon>
        <taxon>Bacillati</taxon>
        <taxon>Cyanobacteriota</taxon>
        <taxon>Cyanophyceae</taxon>
        <taxon>Desertifilales</taxon>
        <taxon>Desertifilaceae</taxon>
        <taxon>Roseofilum</taxon>
        <taxon>Roseofilum capinflatum</taxon>
    </lineage>
</organism>
<evidence type="ECO:0000256" key="5">
    <source>
        <dbReference type="ARBA" id="ARBA00022723"/>
    </source>
</evidence>
<dbReference type="PANTHER" id="PTHR43226:SF4">
    <property type="entry name" value="XAA-PRO AMINOPEPTIDASE 3"/>
    <property type="match status" value="1"/>
</dbReference>
<evidence type="ECO:0000313" key="11">
    <source>
        <dbReference type="Proteomes" id="UP001235849"/>
    </source>
</evidence>
<dbReference type="InterPro" id="IPR052433">
    <property type="entry name" value="X-Pro_dipept-like"/>
</dbReference>
<gene>
    <name evidence="10" type="ORF">PMG25_02175</name>
</gene>
<evidence type="ECO:0000313" key="10">
    <source>
        <dbReference type="EMBL" id="MDJ1172891.1"/>
    </source>
</evidence>
<dbReference type="Gene3D" id="3.90.230.10">
    <property type="entry name" value="Creatinase/methionine aminopeptidase superfamily"/>
    <property type="match status" value="1"/>
</dbReference>
<comment type="similarity">
    <text evidence="3 8">Belongs to the peptidase M24B family.</text>
</comment>
<dbReference type="Gene3D" id="3.40.350.10">
    <property type="entry name" value="Creatinase/prolidase N-terminal domain"/>
    <property type="match status" value="1"/>
</dbReference>
<keyword evidence="6" id="KW-0378">Hydrolase</keyword>
<dbReference type="Pfam" id="PF05195">
    <property type="entry name" value="AMP_N"/>
    <property type="match status" value="1"/>
</dbReference>
<comment type="caution">
    <text evidence="10">The sequence shown here is derived from an EMBL/GenBank/DDBJ whole genome shotgun (WGS) entry which is preliminary data.</text>
</comment>
<dbReference type="Proteomes" id="UP001235849">
    <property type="component" value="Unassembled WGS sequence"/>
</dbReference>
<keyword evidence="7" id="KW-0464">Manganese</keyword>
<evidence type="ECO:0000256" key="8">
    <source>
        <dbReference type="RuleBase" id="RU000590"/>
    </source>
</evidence>
<name>A0ABT7B155_9CYAN</name>
<dbReference type="InterPro" id="IPR007865">
    <property type="entry name" value="Aminopep_P_N"/>
</dbReference>
<dbReference type="InterPro" id="IPR001131">
    <property type="entry name" value="Peptidase_M24B_aminopep-P_CS"/>
</dbReference>
<evidence type="ECO:0000256" key="4">
    <source>
        <dbReference type="ARBA" id="ARBA00012574"/>
    </source>
</evidence>
<evidence type="ECO:0000256" key="2">
    <source>
        <dbReference type="ARBA" id="ARBA00001936"/>
    </source>
</evidence>
<dbReference type="Pfam" id="PF00557">
    <property type="entry name" value="Peptidase_M24"/>
    <property type="match status" value="1"/>
</dbReference>
<dbReference type="SUPFAM" id="SSF55920">
    <property type="entry name" value="Creatinase/aminopeptidase"/>
    <property type="match status" value="1"/>
</dbReference>
<dbReference type="InterPro" id="IPR000994">
    <property type="entry name" value="Pept_M24"/>
</dbReference>
<dbReference type="SUPFAM" id="SSF53092">
    <property type="entry name" value="Creatinase/prolidase N-terminal domain"/>
    <property type="match status" value="1"/>
</dbReference>
<evidence type="ECO:0000259" key="9">
    <source>
        <dbReference type="SMART" id="SM01011"/>
    </source>
</evidence>
<dbReference type="GO" id="GO:0004177">
    <property type="term" value="F:aminopeptidase activity"/>
    <property type="evidence" value="ECO:0007669"/>
    <property type="project" value="UniProtKB-KW"/>
</dbReference>
<reference evidence="10 11" key="1">
    <citation type="submission" date="2023-01" db="EMBL/GenBank/DDBJ databases">
        <title>Novel diversity within Roseofilum (Cyanobacteria; Desertifilaceae) from marine benthic mats with descriptions of four novel species.</title>
        <authorList>
            <person name="Wang Y."/>
            <person name="Berthold D.E."/>
            <person name="Hu J."/>
            <person name="Lefler F.W."/>
            <person name="Laughinghouse H.D. IV."/>
        </authorList>
    </citation>
    <scope>NUCLEOTIDE SEQUENCE [LARGE SCALE GENOMIC DNA]</scope>
    <source>
        <strain evidence="10 11">BLCC-M114</strain>
    </source>
</reference>
<comment type="catalytic activity">
    <reaction evidence="1">
        <text>Release of any N-terminal amino acid, including proline, that is linked to proline, even from a dipeptide or tripeptide.</text>
        <dbReference type="EC" id="3.4.11.9"/>
    </reaction>
</comment>
<dbReference type="InterPro" id="IPR029149">
    <property type="entry name" value="Creatin/AminoP/Spt16_N"/>
</dbReference>